<reference evidence="4" key="1">
    <citation type="submission" date="2020-09" db="EMBL/GenBank/DDBJ databases">
        <title>Sphingomonas sp., a new species isolated from pork steak.</title>
        <authorList>
            <person name="Heidler von Heilborn D."/>
        </authorList>
    </citation>
    <scope>NUCLEOTIDE SEQUENCE [LARGE SCALE GENOMIC DNA]</scope>
</reference>
<dbReference type="InterPro" id="IPR018247">
    <property type="entry name" value="EF_Hand_1_Ca_BS"/>
</dbReference>
<feature type="region of interest" description="Disordered" evidence="1">
    <location>
        <begin position="112"/>
        <end position="164"/>
    </location>
</feature>
<dbReference type="AlphaFoldDB" id="A0A974NXW3"/>
<sequence>MWRYLVGGMAALLLIAAGVLVFKSPARSDSPLPPAPAAIVGEAEEGLPETIPEATAKTREEKRFNRYDKDRNAQISRAEYLASRTKAFARLDTNGDGRLSFEEWAIKTSTKFAEADRDKSGAMTPAEFATTAPKRRAPRPNTPCPPATPKSRIGRRLTDPPNRQ</sequence>
<feature type="domain" description="EF-hand" evidence="2">
    <location>
        <begin position="79"/>
        <end position="114"/>
    </location>
</feature>
<dbReference type="KEGG" id="sari:H5J25_09775"/>
<evidence type="ECO:0000313" key="3">
    <source>
        <dbReference type="EMBL" id="QQV78960.1"/>
    </source>
</evidence>
<dbReference type="RefSeq" id="WP_202096278.1">
    <property type="nucleotide sequence ID" value="NZ_CP061035.1"/>
</dbReference>
<dbReference type="CDD" id="cd00051">
    <property type="entry name" value="EFh"/>
    <property type="match status" value="2"/>
</dbReference>
<evidence type="ECO:0000313" key="4">
    <source>
        <dbReference type="Proteomes" id="UP000595894"/>
    </source>
</evidence>
<dbReference type="GO" id="GO:0005509">
    <property type="term" value="F:calcium ion binding"/>
    <property type="evidence" value="ECO:0007669"/>
    <property type="project" value="InterPro"/>
</dbReference>
<dbReference type="PROSITE" id="PS50222">
    <property type="entry name" value="EF_HAND_2"/>
    <property type="match status" value="1"/>
</dbReference>
<name>A0A974NXW3_9SPHN</name>
<dbReference type="Gene3D" id="1.10.238.10">
    <property type="entry name" value="EF-hand"/>
    <property type="match status" value="1"/>
</dbReference>
<proteinExistence type="predicted"/>
<dbReference type="Proteomes" id="UP000595894">
    <property type="component" value="Chromosome"/>
</dbReference>
<dbReference type="SUPFAM" id="SSF47473">
    <property type="entry name" value="EF-hand"/>
    <property type="match status" value="1"/>
</dbReference>
<dbReference type="InterPro" id="IPR002048">
    <property type="entry name" value="EF_hand_dom"/>
</dbReference>
<dbReference type="InterPro" id="IPR011992">
    <property type="entry name" value="EF-hand-dom_pair"/>
</dbReference>
<organism evidence="3 4">
    <name type="scientific">Sphingomonas aliaeris</name>
    <dbReference type="NCBI Taxonomy" id="2759526"/>
    <lineage>
        <taxon>Bacteria</taxon>
        <taxon>Pseudomonadati</taxon>
        <taxon>Pseudomonadota</taxon>
        <taxon>Alphaproteobacteria</taxon>
        <taxon>Sphingomonadales</taxon>
        <taxon>Sphingomonadaceae</taxon>
        <taxon>Sphingomonas</taxon>
    </lineage>
</organism>
<gene>
    <name evidence="3" type="ORF">H5J25_09775</name>
</gene>
<protein>
    <submittedName>
        <fullName evidence="3">EF-hand domain-containing protein</fullName>
    </submittedName>
</protein>
<dbReference type="EMBL" id="CP061035">
    <property type="protein sequence ID" value="QQV78960.1"/>
    <property type="molecule type" value="Genomic_DNA"/>
</dbReference>
<keyword evidence="4" id="KW-1185">Reference proteome</keyword>
<accession>A0A974NXW3</accession>
<dbReference type="Pfam" id="PF13202">
    <property type="entry name" value="EF-hand_5"/>
    <property type="match status" value="1"/>
</dbReference>
<evidence type="ECO:0000259" key="2">
    <source>
        <dbReference type="PROSITE" id="PS50222"/>
    </source>
</evidence>
<evidence type="ECO:0000256" key="1">
    <source>
        <dbReference type="SAM" id="MobiDB-lite"/>
    </source>
</evidence>
<dbReference type="PROSITE" id="PS00018">
    <property type="entry name" value="EF_HAND_1"/>
    <property type="match status" value="2"/>
</dbReference>